<evidence type="ECO:0000259" key="1">
    <source>
        <dbReference type="Pfam" id="PF04841"/>
    </source>
</evidence>
<evidence type="ECO:0000313" key="2">
    <source>
        <dbReference type="Proteomes" id="UP000887563"/>
    </source>
</evidence>
<proteinExistence type="predicted"/>
<dbReference type="AlphaFoldDB" id="A0A914L3K0"/>
<dbReference type="Pfam" id="PF04841">
    <property type="entry name" value="Vps16_N"/>
    <property type="match status" value="1"/>
</dbReference>
<dbReference type="WBParaSite" id="Minc3s00242g08397">
    <property type="protein sequence ID" value="Minc3s00242g08397"/>
    <property type="gene ID" value="Minc3s00242g08397"/>
</dbReference>
<dbReference type="GO" id="GO:0042144">
    <property type="term" value="P:vacuole fusion, non-autophagic"/>
    <property type="evidence" value="ECO:0007669"/>
    <property type="project" value="TreeGrafter"/>
</dbReference>
<organism evidence="2 3">
    <name type="scientific">Meloidogyne incognita</name>
    <name type="common">Southern root-knot nematode worm</name>
    <name type="synonym">Oxyuris incognita</name>
    <dbReference type="NCBI Taxonomy" id="6306"/>
    <lineage>
        <taxon>Eukaryota</taxon>
        <taxon>Metazoa</taxon>
        <taxon>Ecdysozoa</taxon>
        <taxon>Nematoda</taxon>
        <taxon>Chromadorea</taxon>
        <taxon>Rhabditida</taxon>
        <taxon>Tylenchina</taxon>
        <taxon>Tylenchomorpha</taxon>
        <taxon>Tylenchoidea</taxon>
        <taxon>Meloidogynidae</taxon>
        <taxon>Meloidogyninae</taxon>
        <taxon>Meloidogyne</taxon>
        <taxon>Meloidogyne incognita group</taxon>
    </lineage>
</organism>
<evidence type="ECO:0000313" key="3">
    <source>
        <dbReference type="WBParaSite" id="Minc3s00242g08397"/>
    </source>
</evidence>
<sequence>MLEDMNIAVDQCLSVAAHHFDSKLQKQLLKAASIGMRRCQRPYDADKFVRICRLLRVLNALRLMGIPLTFTQLEELSPASIVDRLVVLGHWPMAVKLCEFLEINSKEGVYKVIAHWCLAMMTTFKEQNRDSESANAHKIAELAQRLISRLRQYPAISYAGFIYNNGTTKLLFRLNGFLNGLMAKDITDSHKLMVDMDMQFCTARWAIVGACDEEGMYICERRLRAEFTGNEAIVKEMKQTTITKSTTSNIKPFLTLSIEPIGKHLNRPSKKMSPVVQI</sequence>
<dbReference type="GO" id="GO:0016197">
    <property type="term" value="P:endosomal transport"/>
    <property type="evidence" value="ECO:0007669"/>
    <property type="project" value="TreeGrafter"/>
</dbReference>
<dbReference type="InterPro" id="IPR006926">
    <property type="entry name" value="Vps16_N"/>
</dbReference>
<dbReference type="InterPro" id="IPR016534">
    <property type="entry name" value="VPS16"/>
</dbReference>
<feature type="domain" description="Vps16 N-terminal" evidence="1">
    <location>
        <begin position="3"/>
        <end position="49"/>
    </location>
</feature>
<dbReference type="GO" id="GO:0005768">
    <property type="term" value="C:endosome"/>
    <property type="evidence" value="ECO:0007669"/>
    <property type="project" value="TreeGrafter"/>
</dbReference>
<dbReference type="GO" id="GO:0030897">
    <property type="term" value="C:HOPS complex"/>
    <property type="evidence" value="ECO:0007669"/>
    <property type="project" value="TreeGrafter"/>
</dbReference>
<protein>
    <submittedName>
        <fullName evidence="3">Vps16 N-terminal domain-containing protein</fullName>
    </submittedName>
</protein>
<accession>A0A914L3K0</accession>
<dbReference type="GO" id="GO:0005765">
    <property type="term" value="C:lysosomal membrane"/>
    <property type="evidence" value="ECO:0007669"/>
    <property type="project" value="TreeGrafter"/>
</dbReference>
<name>A0A914L3K0_MELIC</name>
<dbReference type="GO" id="GO:0003779">
    <property type="term" value="F:actin binding"/>
    <property type="evidence" value="ECO:0007669"/>
    <property type="project" value="TreeGrafter"/>
</dbReference>
<dbReference type="PANTHER" id="PTHR12811">
    <property type="entry name" value="VACUOLAR PROTEIN SORTING VPS16"/>
    <property type="match status" value="1"/>
</dbReference>
<reference evidence="3" key="1">
    <citation type="submission" date="2022-11" db="UniProtKB">
        <authorList>
            <consortium name="WormBaseParasite"/>
        </authorList>
    </citation>
    <scope>IDENTIFICATION</scope>
</reference>
<keyword evidence="2" id="KW-1185">Reference proteome</keyword>
<dbReference type="PANTHER" id="PTHR12811:SF0">
    <property type="entry name" value="VACUOLAR PROTEIN SORTING-ASSOCIATED PROTEIN 16 HOMOLOG"/>
    <property type="match status" value="1"/>
</dbReference>
<dbReference type="GO" id="GO:0006886">
    <property type="term" value="P:intracellular protein transport"/>
    <property type="evidence" value="ECO:0007669"/>
    <property type="project" value="InterPro"/>
</dbReference>
<dbReference type="Proteomes" id="UP000887563">
    <property type="component" value="Unplaced"/>
</dbReference>